<comment type="caution">
    <text evidence="1">The sequence shown here is derived from an EMBL/GenBank/DDBJ whole genome shotgun (WGS) entry which is preliminary data.</text>
</comment>
<name>A0A7X5KNB8_9FIRM</name>
<reference evidence="1 2" key="1">
    <citation type="submission" date="2020-01" db="EMBL/GenBank/DDBJ databases">
        <title>Anaeroalcalibacter tamaniensis gen. nov., sp. nov., moderately halophilic strictly anaerobic fermenter bacterium from mud volcano of Taman peninsula.</title>
        <authorList>
            <person name="Frolova A."/>
            <person name="Merkel A.Y."/>
            <person name="Slobodkin A.I."/>
        </authorList>
    </citation>
    <scope>NUCLEOTIDE SEQUENCE [LARGE SCALE GENOMIC DNA]</scope>
    <source>
        <strain evidence="1 2">F-3ap</strain>
    </source>
</reference>
<protein>
    <recommendedName>
        <fullName evidence="3">Rubredoxin</fullName>
    </recommendedName>
</protein>
<gene>
    <name evidence="1" type="ORF">GXN74_13245</name>
</gene>
<organism evidence="1 2">
    <name type="scientific">Anaerotalea alkaliphila</name>
    <dbReference type="NCBI Taxonomy" id="2662126"/>
    <lineage>
        <taxon>Bacteria</taxon>
        <taxon>Bacillati</taxon>
        <taxon>Bacillota</taxon>
        <taxon>Clostridia</taxon>
        <taxon>Eubacteriales</taxon>
        <taxon>Anaerotalea</taxon>
    </lineage>
</organism>
<evidence type="ECO:0000313" key="2">
    <source>
        <dbReference type="Proteomes" id="UP000461585"/>
    </source>
</evidence>
<sequence>MDLYYYVCPVCGFVHQVPAYWCDFSPEDTMEMEHLNLQTMDICGETSLMLKEDQQQ</sequence>
<evidence type="ECO:0000313" key="1">
    <source>
        <dbReference type="EMBL" id="NDL68704.1"/>
    </source>
</evidence>
<evidence type="ECO:0008006" key="3">
    <source>
        <dbReference type="Google" id="ProtNLM"/>
    </source>
</evidence>
<dbReference type="AlphaFoldDB" id="A0A7X5KNB8"/>
<dbReference type="EMBL" id="JAAEEH010000054">
    <property type="protein sequence ID" value="NDL68704.1"/>
    <property type="molecule type" value="Genomic_DNA"/>
</dbReference>
<accession>A0A7X5KNB8</accession>
<keyword evidence="2" id="KW-1185">Reference proteome</keyword>
<dbReference type="Proteomes" id="UP000461585">
    <property type="component" value="Unassembled WGS sequence"/>
</dbReference>
<dbReference type="RefSeq" id="WP_162371425.1">
    <property type="nucleotide sequence ID" value="NZ_JAAEEH010000054.1"/>
</dbReference>
<proteinExistence type="predicted"/>